<keyword evidence="4 10" id="KW-0812">Transmembrane</keyword>
<evidence type="ECO:0000256" key="2">
    <source>
        <dbReference type="ARBA" id="ARBA00007613"/>
    </source>
</evidence>
<dbReference type="PANTHER" id="PTHR30203">
    <property type="entry name" value="OUTER MEMBRANE CATION EFFLUX PROTEIN"/>
    <property type="match status" value="1"/>
</dbReference>
<keyword evidence="8 10" id="KW-0449">Lipoprotein</keyword>
<dbReference type="EMBL" id="JH413843">
    <property type="protein sequence ID" value="EHL29887.1"/>
    <property type="molecule type" value="Genomic_DNA"/>
</dbReference>
<dbReference type="FunCoup" id="G9ESA6">
    <property type="interactions" value="41"/>
</dbReference>
<proteinExistence type="inferred from homology"/>
<gene>
    <name evidence="11" type="ORF">LDG_8179</name>
</gene>
<evidence type="ECO:0000256" key="3">
    <source>
        <dbReference type="ARBA" id="ARBA00022452"/>
    </source>
</evidence>
<dbReference type="PROSITE" id="PS51257">
    <property type="entry name" value="PROKAR_LIPOPROTEIN"/>
    <property type="match status" value="1"/>
</dbReference>
<evidence type="ECO:0000256" key="8">
    <source>
        <dbReference type="ARBA" id="ARBA00023288"/>
    </source>
</evidence>
<reference evidence="11 12" key="1">
    <citation type="journal article" date="2011" name="BMC Genomics">
        <title>Insight into cross-talk between intra-amoebal pathogens.</title>
        <authorList>
            <person name="Gimenez G."/>
            <person name="Bertelli C."/>
            <person name="Moliner C."/>
            <person name="Robert C."/>
            <person name="Raoult D."/>
            <person name="Fournier P.E."/>
            <person name="Greub G."/>
        </authorList>
    </citation>
    <scope>NUCLEOTIDE SEQUENCE [LARGE SCALE GENOMIC DNA]</scope>
    <source>
        <strain evidence="11 12">LLAP12</strain>
    </source>
</reference>
<dbReference type="Gene3D" id="1.20.1600.10">
    <property type="entry name" value="Outer membrane efflux proteins (OEP)"/>
    <property type="match status" value="1"/>
</dbReference>
<evidence type="ECO:0000256" key="7">
    <source>
        <dbReference type="ARBA" id="ARBA00023139"/>
    </source>
</evidence>
<keyword evidence="3 10" id="KW-1134">Transmembrane beta strand</keyword>
<dbReference type="OrthoDB" id="9770517at2"/>
<keyword evidence="7 10" id="KW-0564">Palmitate</keyword>
<evidence type="ECO:0000313" key="12">
    <source>
        <dbReference type="Proteomes" id="UP000002770"/>
    </source>
</evidence>
<evidence type="ECO:0000256" key="10">
    <source>
        <dbReference type="RuleBase" id="RU362097"/>
    </source>
</evidence>
<comment type="subcellular location">
    <subcellularLocation>
        <location evidence="10">Cell outer membrane</location>
        <topology evidence="10">Lipid-anchor</topology>
    </subcellularLocation>
    <subcellularLocation>
        <location evidence="1">Membrane</location>
    </subcellularLocation>
</comment>
<dbReference type="AlphaFoldDB" id="G9ESA6"/>
<evidence type="ECO:0000256" key="4">
    <source>
        <dbReference type="ARBA" id="ARBA00022692"/>
    </source>
</evidence>
<dbReference type="GO" id="GO:0015562">
    <property type="term" value="F:efflux transmembrane transporter activity"/>
    <property type="evidence" value="ECO:0007669"/>
    <property type="project" value="InterPro"/>
</dbReference>
<comment type="similarity">
    <text evidence="2 10">Belongs to the outer membrane factor (OMF) (TC 1.B.17) family.</text>
</comment>
<sequence length="487" mass="54812">MTRIIRIFFCLCLGVLSGCKISLPTKSQLEHLQAPPNIKQAIDKSLSQRTIFAAGKWPAQQWWLDYQSPELNALISESLTNNPSIQEVYSRITVAQQEAMVMRSILFPLVFFDATETRQYLSKNGLFRAFNPSLPLNATLLDLSLSFSYEFDFWGQNRNLLSEAIGKAKAQKAEAAETKLIITTALSQAYFAYKTNLMRKHLYVKLVNLRTQVAHLHNLLLRKGLSSRLPALTAAENVLEANKLLASINEELSNNQHLINVLAGRGPDSPLTMTSRLPQLPQRLQIPATISLDLIARRPDLMAQIWRAKAWAYKTGAAMSAYYPNVNLVGFIGLESLAWAKFFKIASSTAGLKPAIHLPIFTAGAIRANIRATKAEFDAAIFAYNNLLLRSTQEILDVLVFAQTTYQHNREQDEIVHYAEQRYHLVHLRSQKGLDSQFAVYALQEELIQTELVKIMLLYNQYLASIKLTKALGGGYHQPQVPLVKKI</sequence>
<keyword evidence="12" id="KW-1185">Reference proteome</keyword>
<dbReference type="SUPFAM" id="SSF56954">
    <property type="entry name" value="Outer membrane efflux proteins (OEP)"/>
    <property type="match status" value="1"/>
</dbReference>
<dbReference type="InterPro" id="IPR003423">
    <property type="entry name" value="OMP_efflux"/>
</dbReference>
<dbReference type="InParanoid" id="G9ESA6"/>
<evidence type="ECO:0000256" key="9">
    <source>
        <dbReference type="ARBA" id="ARBA00037313"/>
    </source>
</evidence>
<dbReference type="InterPro" id="IPR010131">
    <property type="entry name" value="MdtP/NodT-like"/>
</dbReference>
<dbReference type="PANTHER" id="PTHR30203:SF20">
    <property type="entry name" value="MULTIDRUG RESISTANCE OUTER MEMBRANE PROTEIN MDTP-RELATED"/>
    <property type="match status" value="1"/>
</dbReference>
<dbReference type="eggNOG" id="COG1538">
    <property type="taxonomic scope" value="Bacteria"/>
</dbReference>
<accession>G9ESA6</accession>
<dbReference type="NCBIfam" id="TIGR01845">
    <property type="entry name" value="outer_NodT"/>
    <property type="match status" value="1"/>
</dbReference>
<dbReference type="STRING" id="658187.LDG_8179"/>
<dbReference type="Proteomes" id="UP000002770">
    <property type="component" value="Unassembled WGS sequence"/>
</dbReference>
<evidence type="ECO:0000256" key="1">
    <source>
        <dbReference type="ARBA" id="ARBA00004370"/>
    </source>
</evidence>
<evidence type="ECO:0000256" key="6">
    <source>
        <dbReference type="ARBA" id="ARBA00023136"/>
    </source>
</evidence>
<organism evidence="11 12">
    <name type="scientific">Legionella drancourtii LLAP12</name>
    <dbReference type="NCBI Taxonomy" id="658187"/>
    <lineage>
        <taxon>Bacteria</taxon>
        <taxon>Pseudomonadati</taxon>
        <taxon>Pseudomonadota</taxon>
        <taxon>Gammaproteobacteria</taxon>
        <taxon>Legionellales</taxon>
        <taxon>Legionellaceae</taxon>
        <taxon>Legionella</taxon>
    </lineage>
</organism>
<dbReference type="HOGENOM" id="CLU_012817_13_2_6"/>
<dbReference type="RefSeq" id="WP_006872062.1">
    <property type="nucleotide sequence ID" value="NZ_JH413843.1"/>
</dbReference>
<name>G9ESA6_9GAMM</name>
<evidence type="ECO:0000313" key="11">
    <source>
        <dbReference type="EMBL" id="EHL29887.1"/>
    </source>
</evidence>
<evidence type="ECO:0000256" key="5">
    <source>
        <dbReference type="ARBA" id="ARBA00022729"/>
    </source>
</evidence>
<protein>
    <submittedName>
        <fullName evidence="11">Putative RND efflux system, outer membrane lipoprotein, NodT</fullName>
    </submittedName>
</protein>
<keyword evidence="6 10" id="KW-0472">Membrane</keyword>
<dbReference type="GO" id="GO:0009279">
    <property type="term" value="C:cell outer membrane"/>
    <property type="evidence" value="ECO:0007669"/>
    <property type="project" value="UniProtKB-SubCell"/>
</dbReference>
<dbReference type="Pfam" id="PF02321">
    <property type="entry name" value="OEP"/>
    <property type="match status" value="2"/>
</dbReference>
<comment type="function">
    <text evidence="9">Could be involved in resistance to puromycin, acriflavine and tetraphenylarsonium chloride.</text>
</comment>
<keyword evidence="5" id="KW-0732">Signal</keyword>
<dbReference type="Gene3D" id="2.20.200.10">
    <property type="entry name" value="Outer membrane efflux proteins (OEP)"/>
    <property type="match status" value="1"/>
</dbReference>